<protein>
    <submittedName>
        <fullName evidence="5">Salicylate hydroxylase</fullName>
    </submittedName>
</protein>
<dbReference type="PANTHER" id="PTHR46720">
    <property type="entry name" value="HYDROXYLASE, PUTATIVE (AFU_ORTHOLOGUE AFUA_3G01460)-RELATED"/>
    <property type="match status" value="1"/>
</dbReference>
<dbReference type="PRINTS" id="PR00420">
    <property type="entry name" value="RNGMNOXGNASE"/>
</dbReference>
<dbReference type="GO" id="GO:0071949">
    <property type="term" value="F:FAD binding"/>
    <property type="evidence" value="ECO:0007669"/>
    <property type="project" value="InterPro"/>
</dbReference>
<evidence type="ECO:0000256" key="1">
    <source>
        <dbReference type="ARBA" id="ARBA00022630"/>
    </source>
</evidence>
<evidence type="ECO:0000313" key="6">
    <source>
        <dbReference type="Proteomes" id="UP000092993"/>
    </source>
</evidence>
<keyword evidence="3" id="KW-0560">Oxidoreductase</keyword>
<dbReference type="STRING" id="5627.A0A1C7M1V2"/>
<dbReference type="Gene3D" id="3.50.50.60">
    <property type="entry name" value="FAD/NAD(P)-binding domain"/>
    <property type="match status" value="1"/>
</dbReference>
<dbReference type="PANTHER" id="PTHR46720:SF3">
    <property type="entry name" value="FAD-BINDING DOMAIN-CONTAINING PROTEIN-RELATED"/>
    <property type="match status" value="1"/>
</dbReference>
<evidence type="ECO:0000313" key="5">
    <source>
        <dbReference type="EMBL" id="OBZ70963.1"/>
    </source>
</evidence>
<evidence type="ECO:0000259" key="4">
    <source>
        <dbReference type="Pfam" id="PF01494"/>
    </source>
</evidence>
<organism evidence="5 6">
    <name type="scientific">Grifola frondosa</name>
    <name type="common">Maitake</name>
    <name type="synonym">Polyporus frondosus</name>
    <dbReference type="NCBI Taxonomy" id="5627"/>
    <lineage>
        <taxon>Eukaryota</taxon>
        <taxon>Fungi</taxon>
        <taxon>Dikarya</taxon>
        <taxon>Basidiomycota</taxon>
        <taxon>Agaricomycotina</taxon>
        <taxon>Agaricomycetes</taxon>
        <taxon>Polyporales</taxon>
        <taxon>Grifolaceae</taxon>
        <taxon>Grifola</taxon>
    </lineage>
</organism>
<evidence type="ECO:0000256" key="2">
    <source>
        <dbReference type="ARBA" id="ARBA00022827"/>
    </source>
</evidence>
<dbReference type="EMBL" id="LUGG01000013">
    <property type="protein sequence ID" value="OBZ70963.1"/>
    <property type="molecule type" value="Genomic_DNA"/>
</dbReference>
<feature type="domain" description="FAD-binding" evidence="4">
    <location>
        <begin position="8"/>
        <end position="363"/>
    </location>
</feature>
<dbReference type="OMA" id="MYCGKSK"/>
<accession>A0A1C7M1V2</accession>
<evidence type="ECO:0000256" key="3">
    <source>
        <dbReference type="ARBA" id="ARBA00023002"/>
    </source>
</evidence>
<dbReference type="InterPro" id="IPR051104">
    <property type="entry name" value="FAD_monoxygenase"/>
</dbReference>
<dbReference type="Pfam" id="PF01494">
    <property type="entry name" value="FAD_binding_3"/>
    <property type="match status" value="1"/>
</dbReference>
<reference evidence="5 6" key="1">
    <citation type="submission" date="2016-03" db="EMBL/GenBank/DDBJ databases">
        <title>Whole genome sequencing of Grifola frondosa 9006-11.</title>
        <authorList>
            <person name="Min B."/>
            <person name="Park H."/>
            <person name="Kim J.-G."/>
            <person name="Cho H."/>
            <person name="Oh Y.-L."/>
            <person name="Kong W.-S."/>
            <person name="Choi I.-G."/>
        </authorList>
    </citation>
    <scope>NUCLEOTIDE SEQUENCE [LARGE SCALE GENOMIC DNA]</scope>
    <source>
        <strain evidence="5 6">9006-11</strain>
    </source>
</reference>
<name>A0A1C7M1V2_GRIFR</name>
<dbReference type="SUPFAM" id="SSF51905">
    <property type="entry name" value="FAD/NAD(P)-binding domain"/>
    <property type="match status" value="1"/>
</dbReference>
<dbReference type="AlphaFoldDB" id="A0A1C7M1V2"/>
<keyword evidence="6" id="KW-1185">Reference proteome</keyword>
<comment type="caution">
    <text evidence="5">The sequence shown here is derived from an EMBL/GenBank/DDBJ whole genome shotgun (WGS) entry which is preliminary data.</text>
</comment>
<gene>
    <name evidence="5" type="primary">nahG_2</name>
    <name evidence="5" type="ORF">A0H81_09025</name>
</gene>
<dbReference type="SUPFAM" id="SSF54373">
    <property type="entry name" value="FAD-linked reductases, C-terminal domain"/>
    <property type="match status" value="1"/>
</dbReference>
<dbReference type="OrthoDB" id="417877at2759"/>
<dbReference type="GO" id="GO:0016491">
    <property type="term" value="F:oxidoreductase activity"/>
    <property type="evidence" value="ECO:0007669"/>
    <property type="project" value="UniProtKB-KW"/>
</dbReference>
<dbReference type="Proteomes" id="UP000092993">
    <property type="component" value="Unassembled WGS sequence"/>
</dbReference>
<dbReference type="InterPro" id="IPR002938">
    <property type="entry name" value="FAD-bd"/>
</dbReference>
<dbReference type="GO" id="GO:0044550">
    <property type="term" value="P:secondary metabolite biosynthetic process"/>
    <property type="evidence" value="ECO:0007669"/>
    <property type="project" value="TreeGrafter"/>
</dbReference>
<keyword evidence="1" id="KW-0285">Flavoprotein</keyword>
<dbReference type="InterPro" id="IPR036188">
    <property type="entry name" value="FAD/NAD-bd_sf"/>
</dbReference>
<proteinExistence type="predicted"/>
<keyword evidence="2" id="KW-0274">FAD</keyword>
<sequence length="421" mass="46322">MSFPGFGGGGIGGLCLAVALSKYPDIQVDLYEAAERFKEIGAGVMIWERTWKILSLLGMASDFSRIAHAPPDGSLGVGFDYRKSDQPMEGFRFYLFQLPYGCICFHRAHFLDVLVEHLPDGVANFGKRLISYSRNGPHNSVVLQFADGATAACDILVGCDGIKSTVRKQLLEEKARDGHPELLGLIDPMVGKPNDSDTYDGALFTYKSMCYHSDGLSSIVARTSYSISRGSVVNVVALVSQPEKRGHPFTDPWVVECTTSEVLDCYAGWEPEVEELLKHMKNPMRWAIHELRPLPLYVANNIALLGDAAHAMAPHQGAGAGQAIEDAFVLAHLLGDPTTSRSDIPVALLAYQYIRLPLASHVQKESYMSGMMYEFSVELAVEDNARRRIGEGERLYASNLFCAKTMQIVKLVANNSIIHFN</sequence>